<accession>A0ACA9MF31</accession>
<gene>
    <name evidence="1" type="ORF">ACOLOM_LOCUS6151</name>
</gene>
<sequence length="469" mass="53440">MPTRQKPPARHFYISIVFALSVFISFFLLDHICPFPESVISGDPWWKVNPLVVIVTVIDDNGFSPNQRRFSSSAGSIRNGTLRGETVGRVASKKSFNVTKRALENKKRYANLHGYELAVKSVKDWTRSTSWAKTTALLEAMDEFPSSYWLWFMDSMLIGHDCHGLNADSFLIRNSEWSRNFLRTIHNPEFFERFEEERIVMQMLIDYETIEADDKIHFVPFVKWSAEDQASLGKTLRNCVEHIRFHNMDAGEFRDKVAPFKEVLGTEYERISGYFSESFGKNTNAAAMIASWIDRKDLATNQETGGSGLNEDHSFQPYSASEIPYRFCLLVRGSSDGFSAKTFHSKCDGRRSTVTLFKLQDHDIFVGGYNPGVWDGNTSSLNTTNQGKIGRLISAESCEYALNCWRSNGPSFGNLDLLMHGRKLTFKHKTYMPNVMPFDDEIIVIEDYEVFEVVEKVKGGGKDAESIEK</sequence>
<proteinExistence type="predicted"/>
<dbReference type="EMBL" id="CAJVPT010012263">
    <property type="protein sequence ID" value="CAG8586170.1"/>
    <property type="molecule type" value="Genomic_DNA"/>
</dbReference>
<evidence type="ECO:0000313" key="2">
    <source>
        <dbReference type="Proteomes" id="UP000789525"/>
    </source>
</evidence>
<organism evidence="1 2">
    <name type="scientific">Acaulospora colombiana</name>
    <dbReference type="NCBI Taxonomy" id="27376"/>
    <lineage>
        <taxon>Eukaryota</taxon>
        <taxon>Fungi</taxon>
        <taxon>Fungi incertae sedis</taxon>
        <taxon>Mucoromycota</taxon>
        <taxon>Glomeromycotina</taxon>
        <taxon>Glomeromycetes</taxon>
        <taxon>Diversisporales</taxon>
        <taxon>Acaulosporaceae</taxon>
        <taxon>Acaulospora</taxon>
    </lineage>
</organism>
<dbReference type="Proteomes" id="UP000789525">
    <property type="component" value="Unassembled WGS sequence"/>
</dbReference>
<reference evidence="1" key="1">
    <citation type="submission" date="2021-06" db="EMBL/GenBank/DDBJ databases">
        <authorList>
            <person name="Kallberg Y."/>
            <person name="Tangrot J."/>
            <person name="Rosling A."/>
        </authorList>
    </citation>
    <scope>NUCLEOTIDE SEQUENCE</scope>
    <source>
        <strain evidence="1">CL356</strain>
    </source>
</reference>
<protein>
    <submittedName>
        <fullName evidence="1">2151_t:CDS:1</fullName>
    </submittedName>
</protein>
<evidence type="ECO:0000313" key="1">
    <source>
        <dbReference type="EMBL" id="CAG8586170.1"/>
    </source>
</evidence>
<name>A0ACA9MF31_9GLOM</name>
<keyword evidence="2" id="KW-1185">Reference proteome</keyword>
<comment type="caution">
    <text evidence="1">The sequence shown here is derived from an EMBL/GenBank/DDBJ whole genome shotgun (WGS) entry which is preliminary data.</text>
</comment>